<dbReference type="EMBL" id="CP101989">
    <property type="protein sequence ID" value="UUI65251.1"/>
    <property type="molecule type" value="Genomic_DNA"/>
</dbReference>
<evidence type="ECO:0000256" key="1">
    <source>
        <dbReference type="SAM" id="Phobius"/>
    </source>
</evidence>
<reference evidence="2 3" key="1">
    <citation type="submission" date="2022-07" db="EMBL/GenBank/DDBJ databases">
        <title>Novel species in genus cellulomonas.</title>
        <authorList>
            <person name="Ye L."/>
        </authorList>
    </citation>
    <scope>NUCLEOTIDE SEQUENCE [LARGE SCALE GENOMIC DNA]</scope>
    <source>
        <strain evidence="3">zg-Y908</strain>
    </source>
</reference>
<sequence>MTRPLTLTRLAGRQLTTDLGAVLALAATTVLVTALLTAWPRVVDHVVAQDRVEAVAALNAVTRDLTPPIPRPLWLPGVPTHDELAAVLATAAAEGEELVDGLGPELRSVVGPPEHVVVGPGFGIELGERDTPFSAMNLSTVVDPRADARVRVVEGRAPRAPAAPTEVEVMLSTAAAEELGWRVGETRASLQPSVPVVARLSGTFEPVDPASSAWGHTSPLLTPVHAGSDNSGWTAQAAGLVHPDALARLTTPVVLSVQRWVPVRAAAVADADPARLVADLERARAALSLRSETSVAVEGAQQRATAVTAVLGVVATGALGTAGVALWLGSVLVAQRRGAALVLLRSRGMSARALPMLVAAQTLVATVPAGVLGTVVGIHLVPGPVRVPDLVAPALLTVLTAGLAAFAAWRRSRQVAPVRRAHHPWRWVVELLVVLAAGAAAGLVASSRDAGDPGLVALPVLLGVAAAAVGLRLHPLLLAPADRPARRGRRLGPFLVVAQLARAGAGAAVPVVGLVVAGGTVALMATVLSVVDASTAERAARRVGGDLRIDVLLTVAGRTPLTSDDVAAVAGVPGVRAVAAVRDGGRATLRTGDGTDAVSVLVVDAAALSAVQQSLPSAVRSPLTTLAADGDAPPGVLLPRSSDVAAGVEVAIGRGPDEAPVAAVSVVGEAPGVASGTAWAVVDDTTWATPSGDPGAVESVLVRLQPGSDADAVATAVTGVLDGRVGVSALADRIQDARAGALTAGLRSALGAVGVVTVALAALVLGLALLGGALPRERAASVLAGLGAPRALRRRLVVGESLGLLAAALPAAVAVAVALPLLVLRVVDLRVFTGTPTSTTATADPVLVVGLVGLGLVLGGAAVLVATVSARRAAAAGPPREGGA</sequence>
<feature type="transmembrane region" description="Helical" evidence="1">
    <location>
        <begin position="427"/>
        <end position="445"/>
    </location>
</feature>
<feature type="transmembrane region" description="Helical" evidence="1">
    <location>
        <begin position="309"/>
        <end position="333"/>
    </location>
</feature>
<keyword evidence="1" id="KW-0812">Transmembrane</keyword>
<name>A0ABY5K454_9CELL</name>
<feature type="transmembrane region" description="Helical" evidence="1">
    <location>
        <begin position="457"/>
        <end position="479"/>
    </location>
</feature>
<keyword evidence="1" id="KW-0472">Membrane</keyword>
<evidence type="ECO:0008006" key="4">
    <source>
        <dbReference type="Google" id="ProtNLM"/>
    </source>
</evidence>
<gene>
    <name evidence="2" type="ORF">NP075_00445</name>
</gene>
<feature type="transmembrane region" description="Helical" evidence="1">
    <location>
        <begin position="390"/>
        <end position="407"/>
    </location>
</feature>
<feature type="transmembrane region" description="Helical" evidence="1">
    <location>
        <begin position="500"/>
        <end position="528"/>
    </location>
</feature>
<dbReference type="PANTHER" id="PTHR30572:SF4">
    <property type="entry name" value="ABC TRANSPORTER PERMEASE YTRF"/>
    <property type="match status" value="1"/>
</dbReference>
<feature type="transmembrane region" description="Helical" evidence="1">
    <location>
        <begin position="354"/>
        <end position="378"/>
    </location>
</feature>
<accession>A0ABY5K454</accession>
<dbReference type="PANTHER" id="PTHR30572">
    <property type="entry name" value="MEMBRANE COMPONENT OF TRANSPORTER-RELATED"/>
    <property type="match status" value="1"/>
</dbReference>
<feature type="transmembrane region" description="Helical" evidence="1">
    <location>
        <begin position="21"/>
        <end position="39"/>
    </location>
</feature>
<dbReference type="RefSeq" id="WP_227563747.1">
    <property type="nucleotide sequence ID" value="NZ_CP101989.1"/>
</dbReference>
<keyword evidence="3" id="KW-1185">Reference proteome</keyword>
<evidence type="ECO:0000313" key="3">
    <source>
        <dbReference type="Proteomes" id="UP001317322"/>
    </source>
</evidence>
<dbReference type="Proteomes" id="UP001317322">
    <property type="component" value="Chromosome"/>
</dbReference>
<organism evidence="2 3">
    <name type="scientific">Cellulomonas wangsupingiae</name>
    <dbReference type="NCBI Taxonomy" id="2968085"/>
    <lineage>
        <taxon>Bacteria</taxon>
        <taxon>Bacillati</taxon>
        <taxon>Actinomycetota</taxon>
        <taxon>Actinomycetes</taxon>
        <taxon>Micrococcales</taxon>
        <taxon>Cellulomonadaceae</taxon>
        <taxon>Cellulomonas</taxon>
    </lineage>
</organism>
<keyword evidence="1" id="KW-1133">Transmembrane helix</keyword>
<feature type="transmembrane region" description="Helical" evidence="1">
    <location>
        <begin position="802"/>
        <end position="827"/>
    </location>
</feature>
<dbReference type="InterPro" id="IPR050250">
    <property type="entry name" value="Macrolide_Exporter_MacB"/>
</dbReference>
<protein>
    <recommendedName>
        <fullName evidence="4">FtsX-like permease family protein</fullName>
    </recommendedName>
</protein>
<evidence type="ECO:0000313" key="2">
    <source>
        <dbReference type="EMBL" id="UUI65251.1"/>
    </source>
</evidence>
<feature type="transmembrane region" description="Helical" evidence="1">
    <location>
        <begin position="749"/>
        <end position="770"/>
    </location>
</feature>
<proteinExistence type="predicted"/>
<feature type="transmembrane region" description="Helical" evidence="1">
    <location>
        <begin position="847"/>
        <end position="870"/>
    </location>
</feature>